<dbReference type="EMBL" id="QJJS01000009">
    <property type="protein sequence ID" value="PXW95435.1"/>
    <property type="molecule type" value="Genomic_DNA"/>
</dbReference>
<accession>A0A318HA37</accession>
<dbReference type="Gene3D" id="1.10.357.10">
    <property type="entry name" value="Tetracycline Repressor, domain 2"/>
    <property type="match status" value="1"/>
</dbReference>
<dbReference type="InterPro" id="IPR036271">
    <property type="entry name" value="Tet_transcr_reg_TetR-rel_C_sf"/>
</dbReference>
<dbReference type="PROSITE" id="PS50977">
    <property type="entry name" value="HTH_TETR_2"/>
    <property type="match status" value="1"/>
</dbReference>
<proteinExistence type="predicted"/>
<dbReference type="InterPro" id="IPR025996">
    <property type="entry name" value="MT1864/Rv1816-like_C"/>
</dbReference>
<dbReference type="PANTHER" id="PTHR30055:SF234">
    <property type="entry name" value="HTH-TYPE TRANSCRIPTIONAL REGULATOR BETI"/>
    <property type="match status" value="1"/>
</dbReference>
<gene>
    <name evidence="6" type="ORF">C7444_1093</name>
</gene>
<evidence type="ECO:0000313" key="7">
    <source>
        <dbReference type="Proteomes" id="UP000247811"/>
    </source>
</evidence>
<reference evidence="6 7" key="1">
    <citation type="submission" date="2018-05" db="EMBL/GenBank/DDBJ databases">
        <title>Genomic Encyclopedia of Type Strains, Phase IV (KMG-IV): sequencing the most valuable type-strain genomes for metagenomic binning, comparative biology and taxonomic classification.</title>
        <authorList>
            <person name="Goeker M."/>
        </authorList>
    </citation>
    <scope>NUCLEOTIDE SEQUENCE [LARGE SCALE GENOMIC DNA]</scope>
    <source>
        <strain evidence="6 7">DSM 566</strain>
    </source>
</reference>
<keyword evidence="1" id="KW-0805">Transcription regulation</keyword>
<dbReference type="Proteomes" id="UP000247811">
    <property type="component" value="Unassembled WGS sequence"/>
</dbReference>
<dbReference type="Gene3D" id="1.10.10.60">
    <property type="entry name" value="Homeodomain-like"/>
    <property type="match status" value="1"/>
</dbReference>
<evidence type="ECO:0000313" key="6">
    <source>
        <dbReference type="EMBL" id="PXW95435.1"/>
    </source>
</evidence>
<dbReference type="Pfam" id="PF00440">
    <property type="entry name" value="TetR_N"/>
    <property type="match status" value="1"/>
</dbReference>
<evidence type="ECO:0000256" key="3">
    <source>
        <dbReference type="ARBA" id="ARBA00023163"/>
    </source>
</evidence>
<feature type="domain" description="HTH tetR-type" evidence="5">
    <location>
        <begin position="1"/>
        <end position="61"/>
    </location>
</feature>
<dbReference type="SUPFAM" id="SSF48498">
    <property type="entry name" value="Tetracyclin repressor-like, C-terminal domain"/>
    <property type="match status" value="1"/>
</dbReference>
<dbReference type="SUPFAM" id="SSF46689">
    <property type="entry name" value="Homeodomain-like"/>
    <property type="match status" value="1"/>
</dbReference>
<comment type="caution">
    <text evidence="6">The sequence shown here is derived from an EMBL/GenBank/DDBJ whole genome shotgun (WGS) entry which is preliminary data.</text>
</comment>
<dbReference type="InterPro" id="IPR001647">
    <property type="entry name" value="HTH_TetR"/>
</dbReference>
<keyword evidence="7" id="KW-1185">Reference proteome</keyword>
<dbReference type="PRINTS" id="PR00455">
    <property type="entry name" value="HTHTETR"/>
</dbReference>
<evidence type="ECO:0000256" key="4">
    <source>
        <dbReference type="PROSITE-ProRule" id="PRU00335"/>
    </source>
</evidence>
<protein>
    <submittedName>
        <fullName evidence="6">TetR family transcriptional regulator</fullName>
    </submittedName>
</protein>
<dbReference type="InterPro" id="IPR050109">
    <property type="entry name" value="HTH-type_TetR-like_transc_reg"/>
</dbReference>
<evidence type="ECO:0000256" key="1">
    <source>
        <dbReference type="ARBA" id="ARBA00023015"/>
    </source>
</evidence>
<dbReference type="GO" id="GO:0003700">
    <property type="term" value="F:DNA-binding transcription factor activity"/>
    <property type="evidence" value="ECO:0007669"/>
    <property type="project" value="TreeGrafter"/>
</dbReference>
<feature type="DNA-binding region" description="H-T-H motif" evidence="4">
    <location>
        <begin position="24"/>
        <end position="43"/>
    </location>
</feature>
<dbReference type="AlphaFoldDB" id="A0A318HA37"/>
<keyword evidence="3" id="KW-0804">Transcription</keyword>
<keyword evidence="2 4" id="KW-0238">DNA-binding</keyword>
<dbReference type="PANTHER" id="PTHR30055">
    <property type="entry name" value="HTH-TYPE TRANSCRIPTIONAL REGULATOR RUTR"/>
    <property type="match status" value="1"/>
</dbReference>
<dbReference type="InterPro" id="IPR009057">
    <property type="entry name" value="Homeodomain-like_sf"/>
</dbReference>
<dbReference type="GO" id="GO:0000976">
    <property type="term" value="F:transcription cis-regulatory region binding"/>
    <property type="evidence" value="ECO:0007669"/>
    <property type="project" value="TreeGrafter"/>
</dbReference>
<organism evidence="6 7">
    <name type="scientific">Sphaerotilus hippei</name>
    <dbReference type="NCBI Taxonomy" id="744406"/>
    <lineage>
        <taxon>Bacteria</taxon>
        <taxon>Pseudomonadati</taxon>
        <taxon>Pseudomonadota</taxon>
        <taxon>Betaproteobacteria</taxon>
        <taxon>Burkholderiales</taxon>
        <taxon>Sphaerotilaceae</taxon>
        <taxon>Sphaerotilus</taxon>
    </lineage>
</organism>
<evidence type="ECO:0000259" key="5">
    <source>
        <dbReference type="PROSITE" id="PS50977"/>
    </source>
</evidence>
<dbReference type="Pfam" id="PF13305">
    <property type="entry name" value="TetR_C_33"/>
    <property type="match status" value="1"/>
</dbReference>
<evidence type="ECO:0000256" key="2">
    <source>
        <dbReference type="ARBA" id="ARBA00023125"/>
    </source>
</evidence>
<sequence>MNNETAILDAALTVLEAQGPGGLTTRAICEAAGVKSPTLYHYFGDKDGLEQALVRRGLADFMRRKQQSTAVEDPLEQLRAGWDVALEFALKRPALYALLSLHVRSQPALVAEAYALMQSRVQRLVDMGRLQGPVDATARAVWAASQGALSLVHLGASRKEIEAVSDLLFKSVMKGLSPAAP</sequence>
<name>A0A318HA37_9BURK</name>